<name>A0A0D5XWU6_9PSED</name>
<dbReference type="KEGG" id="pcz:PCL1606_21150"/>
<proteinExistence type="predicted"/>
<accession>A0A0D5XWU6</accession>
<sequence length="61" mass="6558">MRAIRAAAIHCGGRAGVIARKLRSYKGRVWAIYCVVWAGAIARKLRSYTIVGVRRGGAATA</sequence>
<reference evidence="1 2" key="1">
    <citation type="journal article" date="2015" name="Mol. Plant Microbe Interact.">
        <title>Comparative Genomic Analysis of Pseudomonas chlororaphis PCL1606 Reveals New Insight into Antifungal Compounds Involved in Biocontrol.</title>
        <authorList>
            <person name="Calderon C.E."/>
            <person name="Ramos C."/>
            <person name="de Vicente A."/>
            <person name="Cazorla F.M."/>
        </authorList>
    </citation>
    <scope>NUCLEOTIDE SEQUENCE [LARGE SCALE GENOMIC DNA]</scope>
    <source>
        <strain evidence="1 2">PCL1606</strain>
    </source>
</reference>
<organism evidence="1 2">
    <name type="scientific">Pseudomonas chlororaphis</name>
    <dbReference type="NCBI Taxonomy" id="587753"/>
    <lineage>
        <taxon>Bacteria</taxon>
        <taxon>Pseudomonadati</taxon>
        <taxon>Pseudomonadota</taxon>
        <taxon>Gammaproteobacteria</taxon>
        <taxon>Pseudomonadales</taxon>
        <taxon>Pseudomonadaceae</taxon>
        <taxon>Pseudomonas</taxon>
    </lineage>
</organism>
<evidence type="ECO:0000313" key="1">
    <source>
        <dbReference type="EMBL" id="AKA23568.1"/>
    </source>
</evidence>
<dbReference type="Proteomes" id="UP000032748">
    <property type="component" value="Chromosome"/>
</dbReference>
<protein>
    <submittedName>
        <fullName evidence="1">Uncharacterized protein</fullName>
    </submittedName>
</protein>
<dbReference type="EMBL" id="CP011110">
    <property type="protein sequence ID" value="AKA23568.1"/>
    <property type="molecule type" value="Genomic_DNA"/>
</dbReference>
<gene>
    <name evidence="1" type="ORF">PCL1606_21150</name>
</gene>
<dbReference type="AlphaFoldDB" id="A0A0D5XWU6"/>
<evidence type="ECO:0000313" key="2">
    <source>
        <dbReference type="Proteomes" id="UP000032748"/>
    </source>
</evidence>